<protein>
    <submittedName>
        <fullName evidence="1">Uncharacterized protein</fullName>
    </submittedName>
</protein>
<keyword evidence="2" id="KW-1185">Reference proteome</keyword>
<evidence type="ECO:0000313" key="1">
    <source>
        <dbReference type="EMBL" id="TDN85372.1"/>
    </source>
</evidence>
<dbReference type="AlphaFoldDB" id="A0A4R6FUD2"/>
<dbReference type="RefSeq" id="WP_133494325.1">
    <property type="nucleotide sequence ID" value="NZ_BMLU01000002.1"/>
</dbReference>
<gene>
    <name evidence="1" type="ORF">EV664_10278</name>
</gene>
<accession>A0A4R6FUD2</accession>
<reference evidence="1 2" key="1">
    <citation type="submission" date="2019-03" db="EMBL/GenBank/DDBJ databases">
        <title>Genomic Encyclopedia of Type Strains, Phase IV (KMG-IV): sequencing the most valuable type-strain genomes for metagenomic binning, comparative biology and taxonomic classification.</title>
        <authorList>
            <person name="Goeker M."/>
        </authorList>
    </citation>
    <scope>NUCLEOTIDE SEQUENCE [LARGE SCALE GENOMIC DNA]</scope>
    <source>
        <strain evidence="1 2">DSM 25059</strain>
    </source>
</reference>
<evidence type="ECO:0000313" key="2">
    <source>
        <dbReference type="Proteomes" id="UP000295493"/>
    </source>
</evidence>
<comment type="caution">
    <text evidence="1">The sequence shown here is derived from an EMBL/GenBank/DDBJ whole genome shotgun (WGS) entry which is preliminary data.</text>
</comment>
<name>A0A4R6FUD2_9SPHN</name>
<sequence>MFERLEARGQVLAREAARAEAKRIAGSVDVPGIGVEVTDDGVVLTGRGLWRRWINDARWRWIAGWAA</sequence>
<proteinExistence type="predicted"/>
<organism evidence="1 2">
    <name type="scientific">Stakelama pacifica</name>
    <dbReference type="NCBI Taxonomy" id="517720"/>
    <lineage>
        <taxon>Bacteria</taxon>
        <taxon>Pseudomonadati</taxon>
        <taxon>Pseudomonadota</taxon>
        <taxon>Alphaproteobacteria</taxon>
        <taxon>Sphingomonadales</taxon>
        <taxon>Sphingomonadaceae</taxon>
        <taxon>Stakelama</taxon>
    </lineage>
</organism>
<dbReference type="EMBL" id="SNWD01000002">
    <property type="protein sequence ID" value="TDN85372.1"/>
    <property type="molecule type" value="Genomic_DNA"/>
</dbReference>
<dbReference type="OrthoDB" id="7585500at2"/>
<dbReference type="Proteomes" id="UP000295493">
    <property type="component" value="Unassembled WGS sequence"/>
</dbReference>